<keyword evidence="5" id="KW-1185">Reference proteome</keyword>
<dbReference type="NCBIfam" id="TIGR01488">
    <property type="entry name" value="HAD-SF-IB"/>
    <property type="match status" value="1"/>
</dbReference>
<dbReference type="NCBIfam" id="TIGR01490">
    <property type="entry name" value="HAD-SF-IB-hyp1"/>
    <property type="match status" value="1"/>
</dbReference>
<dbReference type="Proteomes" id="UP000621447">
    <property type="component" value="Unassembled WGS sequence"/>
</dbReference>
<sequence length="228" mass="24741">MIPATTRYAFYDLDRTITRLPTWSAFLLYAAKARAPWRLALVPAAALAAVAHKVGVMNRDRLKEVMHRLLIGGAVHAGDLSRIADAFADQQLSGNVRAGARARIAADRAAGYRVVLATAAHRFYATAIARRLGIADVIATEASSAPDGRVGYRLSGANVYGAAKLAAVTAWLGHRGEPRERQHVRFYSDHATDAPCLAVADEGFAVHPDRRLRALAHANGWPILDWMQ</sequence>
<evidence type="ECO:0000256" key="1">
    <source>
        <dbReference type="ARBA" id="ARBA00022723"/>
    </source>
</evidence>
<dbReference type="InterPro" id="IPR006385">
    <property type="entry name" value="HAD_hydro_SerB1"/>
</dbReference>
<evidence type="ECO:0000313" key="4">
    <source>
        <dbReference type="EMBL" id="NTS65268.1"/>
    </source>
</evidence>
<dbReference type="PANTHER" id="PTHR43344">
    <property type="entry name" value="PHOSPHOSERINE PHOSPHATASE"/>
    <property type="match status" value="1"/>
</dbReference>
<comment type="caution">
    <text evidence="4">The sequence shown here is derived from an EMBL/GenBank/DDBJ whole genome shotgun (WGS) entry which is preliminary data.</text>
</comment>
<keyword evidence="2 4" id="KW-0378">Hydrolase</keyword>
<dbReference type="InterPro" id="IPR023214">
    <property type="entry name" value="HAD_sf"/>
</dbReference>
<dbReference type="InterPro" id="IPR036412">
    <property type="entry name" value="HAD-like_sf"/>
</dbReference>
<dbReference type="EMBL" id="JABULH010000003">
    <property type="protein sequence ID" value="NTS65268.1"/>
    <property type="molecule type" value="Genomic_DNA"/>
</dbReference>
<evidence type="ECO:0000313" key="5">
    <source>
        <dbReference type="Proteomes" id="UP000621447"/>
    </source>
</evidence>
<dbReference type="PANTHER" id="PTHR43344:SF13">
    <property type="entry name" value="PHOSPHATASE RV3661-RELATED"/>
    <property type="match status" value="1"/>
</dbReference>
<name>A0ABX2JFI8_9SPHN</name>
<keyword evidence="3" id="KW-0460">Magnesium</keyword>
<proteinExistence type="predicted"/>
<dbReference type="Gene3D" id="1.20.1440.100">
    <property type="entry name" value="SG protein - dephosphorylation function"/>
    <property type="match status" value="1"/>
</dbReference>
<dbReference type="SUPFAM" id="SSF56784">
    <property type="entry name" value="HAD-like"/>
    <property type="match status" value="1"/>
</dbReference>
<gene>
    <name evidence="4" type="ORF">HRV97_08850</name>
</gene>
<reference evidence="4 5" key="1">
    <citation type="submission" date="2020-06" db="EMBL/GenBank/DDBJ databases">
        <title>Sphingomonas hominis sp. nov., a member of the Sphingomonas, isolated from the hair of a 22-year-old girl.</title>
        <authorList>
            <person name="Zhang D.-F."/>
            <person name="Cui X.-W."/>
        </authorList>
    </citation>
    <scope>NUCLEOTIDE SEQUENCE [LARGE SCALE GENOMIC DNA]</scope>
    <source>
        <strain evidence="4 5">HHU CXW</strain>
    </source>
</reference>
<evidence type="ECO:0000256" key="3">
    <source>
        <dbReference type="ARBA" id="ARBA00022842"/>
    </source>
</evidence>
<dbReference type="RefSeq" id="WP_174193908.1">
    <property type="nucleotide sequence ID" value="NZ_JABULH010000003.1"/>
</dbReference>
<dbReference type="Pfam" id="PF12710">
    <property type="entry name" value="HAD"/>
    <property type="match status" value="1"/>
</dbReference>
<accession>A0ABX2JFI8</accession>
<organism evidence="4 5">
    <name type="scientific">Sphingomonas hominis</name>
    <dbReference type="NCBI Taxonomy" id="2741495"/>
    <lineage>
        <taxon>Bacteria</taxon>
        <taxon>Pseudomonadati</taxon>
        <taxon>Pseudomonadota</taxon>
        <taxon>Alphaproteobacteria</taxon>
        <taxon>Sphingomonadales</taxon>
        <taxon>Sphingomonadaceae</taxon>
        <taxon>Sphingomonas</taxon>
    </lineage>
</organism>
<dbReference type="Gene3D" id="3.40.50.1000">
    <property type="entry name" value="HAD superfamily/HAD-like"/>
    <property type="match status" value="1"/>
</dbReference>
<protein>
    <submittedName>
        <fullName evidence="4">HAD-IB family hydrolase</fullName>
    </submittedName>
</protein>
<dbReference type="GO" id="GO:0016787">
    <property type="term" value="F:hydrolase activity"/>
    <property type="evidence" value="ECO:0007669"/>
    <property type="project" value="UniProtKB-KW"/>
</dbReference>
<evidence type="ECO:0000256" key="2">
    <source>
        <dbReference type="ARBA" id="ARBA00022801"/>
    </source>
</evidence>
<keyword evidence="1" id="KW-0479">Metal-binding</keyword>
<dbReference type="InterPro" id="IPR050582">
    <property type="entry name" value="HAD-like_SerB"/>
</dbReference>